<protein>
    <submittedName>
        <fullName evidence="1">Uncharacterized protein</fullName>
    </submittedName>
</protein>
<keyword evidence="2" id="KW-1185">Reference proteome</keyword>
<dbReference type="EMBL" id="JASZZN010000012">
    <property type="protein sequence ID" value="MDM4017202.1"/>
    <property type="molecule type" value="Genomic_DNA"/>
</dbReference>
<gene>
    <name evidence="1" type="ORF">QTN89_17280</name>
</gene>
<evidence type="ECO:0000313" key="2">
    <source>
        <dbReference type="Proteomes" id="UP001239462"/>
    </source>
</evidence>
<dbReference type="RefSeq" id="WP_289164658.1">
    <property type="nucleotide sequence ID" value="NZ_JASZZN010000012.1"/>
</dbReference>
<comment type="caution">
    <text evidence="1">The sequence shown here is derived from an EMBL/GenBank/DDBJ whole genome shotgun (WGS) entry which is preliminary data.</text>
</comment>
<reference evidence="1 2" key="1">
    <citation type="submission" date="2023-06" db="EMBL/GenBank/DDBJ databases">
        <title>Roseiconus lacunae JC819 isolated from Gulf of Mannar region, Tamil Nadu.</title>
        <authorList>
            <person name="Pk S."/>
            <person name="Ch S."/>
            <person name="Ch V.R."/>
        </authorList>
    </citation>
    <scope>NUCLEOTIDE SEQUENCE [LARGE SCALE GENOMIC DNA]</scope>
    <source>
        <strain evidence="1 2">JC819</strain>
    </source>
</reference>
<name>A0ABT7PL17_9BACT</name>
<dbReference type="Proteomes" id="UP001239462">
    <property type="component" value="Unassembled WGS sequence"/>
</dbReference>
<evidence type="ECO:0000313" key="1">
    <source>
        <dbReference type="EMBL" id="MDM4017202.1"/>
    </source>
</evidence>
<organism evidence="1 2">
    <name type="scientific">Roseiconus lacunae</name>
    <dbReference type="NCBI Taxonomy" id="2605694"/>
    <lineage>
        <taxon>Bacteria</taxon>
        <taxon>Pseudomonadati</taxon>
        <taxon>Planctomycetota</taxon>
        <taxon>Planctomycetia</taxon>
        <taxon>Pirellulales</taxon>
        <taxon>Pirellulaceae</taxon>
        <taxon>Roseiconus</taxon>
    </lineage>
</organism>
<proteinExistence type="predicted"/>
<accession>A0ABT7PL17</accession>
<sequence>MNAPYPTYAGHRRQVFGVIGGLIWSLLAGGLAAQEIESDRILIDAIAETSTPLVQPTGLHDVSYSSCCDAGLSVSLTDPPGTMVRRLPYDAMQMDYYHRPYHGYDVPAHYAASSPHRTESITPEKPAIKNPYRTSQLETIYRSVESKVLRSEARSVRRAAAETVAERLQKDRPLEFVDWKAHEQARLQWEASHGQRPLEVEAFRNLVDQEINTRGRKSLSELILGTAVEFRPIHRDDE</sequence>